<evidence type="ECO:0000313" key="9">
    <source>
        <dbReference type="Proteomes" id="UP000184368"/>
    </source>
</evidence>
<keyword evidence="3" id="KW-0732">Signal</keyword>
<keyword evidence="4" id="KW-0472">Membrane</keyword>
<accession>A0A1M5H7B5</accession>
<dbReference type="GO" id="GO:0009279">
    <property type="term" value="C:cell outer membrane"/>
    <property type="evidence" value="ECO:0007669"/>
    <property type="project" value="UniProtKB-SubCell"/>
</dbReference>
<dbReference type="InterPro" id="IPR011990">
    <property type="entry name" value="TPR-like_helical_dom_sf"/>
</dbReference>
<evidence type="ECO:0000256" key="4">
    <source>
        <dbReference type="ARBA" id="ARBA00023136"/>
    </source>
</evidence>
<reference evidence="8 9" key="1">
    <citation type="submission" date="2016-11" db="EMBL/GenBank/DDBJ databases">
        <authorList>
            <person name="Jaros S."/>
            <person name="Januszkiewicz K."/>
            <person name="Wedrychowicz H."/>
        </authorList>
    </citation>
    <scope>NUCLEOTIDE SEQUENCE [LARGE SCALE GENOMIC DNA]</scope>
    <source>
        <strain evidence="8 9">DSM 26897</strain>
    </source>
</reference>
<dbReference type="EMBL" id="FQUO01000018">
    <property type="protein sequence ID" value="SHG11602.1"/>
    <property type="molecule type" value="Genomic_DNA"/>
</dbReference>
<name>A0A1M5H7B5_9BACT</name>
<evidence type="ECO:0000313" key="8">
    <source>
        <dbReference type="EMBL" id="SHG11602.1"/>
    </source>
</evidence>
<dbReference type="Proteomes" id="UP000184368">
    <property type="component" value="Unassembled WGS sequence"/>
</dbReference>
<evidence type="ECO:0000256" key="3">
    <source>
        <dbReference type="ARBA" id="ARBA00022729"/>
    </source>
</evidence>
<evidence type="ECO:0000256" key="5">
    <source>
        <dbReference type="ARBA" id="ARBA00023237"/>
    </source>
</evidence>
<feature type="domain" description="RagB/SusD" evidence="6">
    <location>
        <begin position="372"/>
        <end position="508"/>
    </location>
</feature>
<evidence type="ECO:0000256" key="1">
    <source>
        <dbReference type="ARBA" id="ARBA00004442"/>
    </source>
</evidence>
<dbReference type="SUPFAM" id="SSF48452">
    <property type="entry name" value="TPR-like"/>
    <property type="match status" value="1"/>
</dbReference>
<sequence length="510" mass="56546">MKPIIKTMVVGAVLAGMASCTKLDPKINATIPEEDFRRNADIPGLLRGAYNSFRGPFQDQTGVFSLQDMTSDDAIGPTRGGDWDDNGVWRVLHTHNWTASNQRIVDNFNNLLQIVFNATNVLDFNPSASVAAEARMLRAYAMFYVLDLYDQVPVREPGENLLLPAQVLQGTAALDRIIADLQAALPNLPEAPVYRANKAAARALLMKCYLNRGVYANRQQPTFAAADMDQVIALGNEIINSGRFQLDDNFFTQFTPENSETSKEIIFANQNTETDAGNVRFHYFASTHYNQNPSGWNGFTTLATFYDKFEATDQRRGIAFPRFTDSTGMRVGLLVGQQFGKGGVPLKDRAGNPLVFTREITPIVTGNVELPGIRVVKYVPDMKPDYSAPKDVASNDYVLLRYADVMLMVAEAQLRKGNAGAALAIVNQIRAKRGASQLAAVTTDNLLDERGRELYWESWRRNDLVRFGKFLDPYGPTKPNKSDVKYLVFPIPGNALAVNPNLKQNPGYAQ</sequence>
<dbReference type="InterPro" id="IPR033985">
    <property type="entry name" value="SusD-like_N"/>
</dbReference>
<organism evidence="8 9">
    <name type="scientific">Cnuella takakiae</name>
    <dbReference type="NCBI Taxonomy" id="1302690"/>
    <lineage>
        <taxon>Bacteria</taxon>
        <taxon>Pseudomonadati</taxon>
        <taxon>Bacteroidota</taxon>
        <taxon>Chitinophagia</taxon>
        <taxon>Chitinophagales</taxon>
        <taxon>Chitinophagaceae</taxon>
        <taxon>Cnuella</taxon>
    </lineage>
</organism>
<keyword evidence="9" id="KW-1185">Reference proteome</keyword>
<dbReference type="Pfam" id="PF14322">
    <property type="entry name" value="SusD-like_3"/>
    <property type="match status" value="1"/>
</dbReference>
<dbReference type="Gene3D" id="1.25.40.390">
    <property type="match status" value="1"/>
</dbReference>
<evidence type="ECO:0000256" key="2">
    <source>
        <dbReference type="ARBA" id="ARBA00006275"/>
    </source>
</evidence>
<dbReference type="InterPro" id="IPR012944">
    <property type="entry name" value="SusD_RagB_dom"/>
</dbReference>
<dbReference type="STRING" id="1302690.BUE76_03630"/>
<dbReference type="PROSITE" id="PS51257">
    <property type="entry name" value="PROKAR_LIPOPROTEIN"/>
    <property type="match status" value="1"/>
</dbReference>
<gene>
    <name evidence="8" type="ORF">SAMN05444008_11853</name>
</gene>
<dbReference type="Pfam" id="PF07980">
    <property type="entry name" value="SusD_RagB"/>
    <property type="match status" value="1"/>
</dbReference>
<dbReference type="OrthoDB" id="9783641at2"/>
<keyword evidence="5" id="KW-0998">Cell outer membrane</keyword>
<protein>
    <submittedName>
        <fullName evidence="8">Starch-binding associating with outer membrane</fullName>
    </submittedName>
</protein>
<proteinExistence type="inferred from homology"/>
<feature type="domain" description="SusD-like N-terminal" evidence="7">
    <location>
        <begin position="93"/>
        <end position="210"/>
    </location>
</feature>
<evidence type="ECO:0000259" key="6">
    <source>
        <dbReference type="Pfam" id="PF07980"/>
    </source>
</evidence>
<dbReference type="RefSeq" id="WP_073046926.1">
    <property type="nucleotide sequence ID" value="NZ_FQUO01000018.1"/>
</dbReference>
<evidence type="ECO:0000259" key="7">
    <source>
        <dbReference type="Pfam" id="PF14322"/>
    </source>
</evidence>
<comment type="subcellular location">
    <subcellularLocation>
        <location evidence="1">Cell outer membrane</location>
    </subcellularLocation>
</comment>
<comment type="similarity">
    <text evidence="2">Belongs to the SusD family.</text>
</comment>
<dbReference type="AlphaFoldDB" id="A0A1M5H7B5"/>